<dbReference type="PANTHER" id="PTHR13124">
    <property type="entry name" value="39S RIBOSOMAL PROTEIN L46, MITOCHONDRIAL PRECURSOR-RELATED"/>
    <property type="match status" value="1"/>
</dbReference>
<gene>
    <name evidence="10" type="ORF">EJ05DRAFT_534790</name>
</gene>
<dbReference type="GO" id="GO:0003735">
    <property type="term" value="F:structural constituent of ribosome"/>
    <property type="evidence" value="ECO:0007669"/>
    <property type="project" value="InterPro"/>
</dbReference>
<evidence type="ECO:0000256" key="4">
    <source>
        <dbReference type="ARBA" id="ARBA00022980"/>
    </source>
</evidence>
<evidence type="ECO:0000313" key="10">
    <source>
        <dbReference type="EMBL" id="KAF2763444.1"/>
    </source>
</evidence>
<keyword evidence="3" id="KW-0809">Transit peptide</keyword>
<name>A0A6A6WML1_9PEZI</name>
<dbReference type="AlphaFoldDB" id="A0A6A6WML1"/>
<comment type="similarity">
    <text evidence="2">Belongs to the mitochondrion-specific ribosomal protein mL46 family.</text>
</comment>
<evidence type="ECO:0000256" key="7">
    <source>
        <dbReference type="ARBA" id="ARBA00035190"/>
    </source>
</evidence>
<evidence type="ECO:0000256" key="1">
    <source>
        <dbReference type="ARBA" id="ARBA00004173"/>
    </source>
</evidence>
<dbReference type="GeneID" id="54490265"/>
<dbReference type="PANTHER" id="PTHR13124:SF12">
    <property type="entry name" value="LARGE RIBOSOMAL SUBUNIT PROTEIN ML46"/>
    <property type="match status" value="1"/>
</dbReference>
<evidence type="ECO:0000256" key="3">
    <source>
        <dbReference type="ARBA" id="ARBA00022946"/>
    </source>
</evidence>
<feature type="domain" description="Large ribosomal subunit protein mL46 N-terminal" evidence="9">
    <location>
        <begin position="69"/>
        <end position="201"/>
    </location>
</feature>
<comment type="subcellular location">
    <subcellularLocation>
        <location evidence="1">Mitochondrion</location>
    </subcellularLocation>
</comment>
<proteinExistence type="inferred from homology"/>
<dbReference type="InterPro" id="IPR015797">
    <property type="entry name" value="NUDIX_hydrolase-like_dom_sf"/>
</dbReference>
<evidence type="ECO:0000256" key="8">
    <source>
        <dbReference type="SAM" id="MobiDB-lite"/>
    </source>
</evidence>
<dbReference type="InterPro" id="IPR033650">
    <property type="entry name" value="Ribosomal_mL46_NUDIX"/>
</dbReference>
<feature type="region of interest" description="Disordered" evidence="8">
    <location>
        <begin position="185"/>
        <end position="204"/>
    </location>
</feature>
<dbReference type="GO" id="GO:0005762">
    <property type="term" value="C:mitochondrial large ribosomal subunit"/>
    <property type="evidence" value="ECO:0007669"/>
    <property type="project" value="TreeGrafter"/>
</dbReference>
<dbReference type="Proteomes" id="UP000799437">
    <property type="component" value="Unassembled WGS sequence"/>
</dbReference>
<dbReference type="GO" id="GO:0005743">
    <property type="term" value="C:mitochondrial inner membrane"/>
    <property type="evidence" value="ECO:0007669"/>
    <property type="project" value="UniProtKB-ARBA"/>
</dbReference>
<evidence type="ECO:0000313" key="11">
    <source>
        <dbReference type="Proteomes" id="UP000799437"/>
    </source>
</evidence>
<evidence type="ECO:0000256" key="6">
    <source>
        <dbReference type="ARBA" id="ARBA00023274"/>
    </source>
</evidence>
<organism evidence="10 11">
    <name type="scientific">Pseudovirgaria hyperparasitica</name>
    <dbReference type="NCBI Taxonomy" id="470096"/>
    <lineage>
        <taxon>Eukaryota</taxon>
        <taxon>Fungi</taxon>
        <taxon>Dikarya</taxon>
        <taxon>Ascomycota</taxon>
        <taxon>Pezizomycotina</taxon>
        <taxon>Dothideomycetes</taxon>
        <taxon>Dothideomycetes incertae sedis</taxon>
        <taxon>Acrospermales</taxon>
        <taxon>Acrospermaceae</taxon>
        <taxon>Pseudovirgaria</taxon>
    </lineage>
</organism>
<evidence type="ECO:0000256" key="5">
    <source>
        <dbReference type="ARBA" id="ARBA00023128"/>
    </source>
</evidence>
<keyword evidence="6" id="KW-0687">Ribonucleoprotein</keyword>
<protein>
    <recommendedName>
        <fullName evidence="7">Large ribosomal subunit protein mL46</fullName>
    </recommendedName>
</protein>
<sequence>MNAGQASARRLAIKAGSPSADSVCFTCRLSITRRHYAQAAAAAVAEAPTSMSSTSLSSENAAPKRMFEVRTGVVLSRAPMITRDLHPFEKAFYLYQRRLNERLAMPFTKYLWYKKNTPLDRDEKKKRKERLTFAKDIGKYHAYGAEGWHDELLVGAKESEPEHQLDALLHDAELPDLDENQEGAVKHEQVQRPAPRVTEADKRNDQKSLNRLLQRTLYLLVKDQRGRWSLPEAPVDGFERLHRAAERIIVETGGLNMNTWVIGNVPVGHYAETLANPVTTNGIEKLGEKTFYMKARIFAGQANVEDSVLGVQDFCWLAKEEVQPLVSPKYWKAIHDMLADR</sequence>
<dbReference type="FunFam" id="3.90.79.10:FF:000018">
    <property type="entry name" value="39S ribosomal protein L46, mitochondrial"/>
    <property type="match status" value="1"/>
</dbReference>
<reference evidence="10" key="1">
    <citation type="journal article" date="2020" name="Stud. Mycol.">
        <title>101 Dothideomycetes genomes: a test case for predicting lifestyles and emergence of pathogens.</title>
        <authorList>
            <person name="Haridas S."/>
            <person name="Albert R."/>
            <person name="Binder M."/>
            <person name="Bloem J."/>
            <person name="Labutti K."/>
            <person name="Salamov A."/>
            <person name="Andreopoulos B."/>
            <person name="Baker S."/>
            <person name="Barry K."/>
            <person name="Bills G."/>
            <person name="Bluhm B."/>
            <person name="Cannon C."/>
            <person name="Castanera R."/>
            <person name="Culley D."/>
            <person name="Daum C."/>
            <person name="Ezra D."/>
            <person name="Gonzalez J."/>
            <person name="Henrissat B."/>
            <person name="Kuo A."/>
            <person name="Liang C."/>
            <person name="Lipzen A."/>
            <person name="Lutzoni F."/>
            <person name="Magnuson J."/>
            <person name="Mondo S."/>
            <person name="Nolan M."/>
            <person name="Ohm R."/>
            <person name="Pangilinan J."/>
            <person name="Park H.-J."/>
            <person name="Ramirez L."/>
            <person name="Alfaro M."/>
            <person name="Sun H."/>
            <person name="Tritt A."/>
            <person name="Yoshinaga Y."/>
            <person name="Zwiers L.-H."/>
            <person name="Turgeon B."/>
            <person name="Goodwin S."/>
            <person name="Spatafora J."/>
            <person name="Crous P."/>
            <person name="Grigoriev I."/>
        </authorList>
    </citation>
    <scope>NUCLEOTIDE SEQUENCE</scope>
    <source>
        <strain evidence="10">CBS 121739</strain>
    </source>
</reference>
<dbReference type="Pfam" id="PF11788">
    <property type="entry name" value="MRP-L46"/>
    <property type="match status" value="1"/>
</dbReference>
<dbReference type="EMBL" id="ML996565">
    <property type="protein sequence ID" value="KAF2763444.1"/>
    <property type="molecule type" value="Genomic_DNA"/>
</dbReference>
<dbReference type="Gene3D" id="3.90.79.10">
    <property type="entry name" value="Nucleoside Triphosphate Pyrophosphohydrolase"/>
    <property type="match status" value="1"/>
</dbReference>
<accession>A0A6A6WML1</accession>
<dbReference type="CDD" id="cd04661">
    <property type="entry name" value="NUDIX_MRP_L46"/>
    <property type="match status" value="1"/>
</dbReference>
<evidence type="ECO:0000256" key="2">
    <source>
        <dbReference type="ARBA" id="ARBA00009070"/>
    </source>
</evidence>
<dbReference type="InterPro" id="IPR021757">
    <property type="entry name" value="Ribosomal_mL46_N"/>
</dbReference>
<keyword evidence="5" id="KW-0496">Mitochondrion</keyword>
<keyword evidence="4" id="KW-0689">Ribosomal protein</keyword>
<dbReference type="RefSeq" id="XP_033605895.1">
    <property type="nucleotide sequence ID" value="XM_033749211.1"/>
</dbReference>
<keyword evidence="11" id="KW-1185">Reference proteome</keyword>
<dbReference type="InterPro" id="IPR040008">
    <property type="entry name" value="Ribosomal_mL46"/>
</dbReference>
<dbReference type="OrthoDB" id="414075at2759"/>
<evidence type="ECO:0000259" key="9">
    <source>
        <dbReference type="Pfam" id="PF11788"/>
    </source>
</evidence>
<dbReference type="SUPFAM" id="SSF55811">
    <property type="entry name" value="Nudix"/>
    <property type="match status" value="1"/>
</dbReference>